<reference evidence="4 5" key="3">
    <citation type="journal article" date="2008" name="FEMS Microbiol. Ecol.">
        <title>Identification and characterization of genes underlying chitinolysis in Collimonas fungivorans Ter331.</title>
        <authorList>
            <person name="Fritsche K."/>
            <person name="de Boer W."/>
            <person name="Gerards S."/>
            <person name="van den Berg M."/>
            <person name="van Veen J.A."/>
            <person name="Leveau J.H."/>
        </authorList>
    </citation>
    <scope>NUCLEOTIDE SEQUENCE [LARGE SCALE GENOMIC DNA]</scope>
    <source>
        <strain evidence="4 5">Ter331</strain>
    </source>
</reference>
<dbReference type="eggNOG" id="COG5280">
    <property type="taxonomic scope" value="Bacteria"/>
</dbReference>
<keyword evidence="5" id="KW-1185">Reference proteome</keyword>
<dbReference type="KEGG" id="cfu:CFU_3362"/>
<feature type="region of interest" description="Disordered" evidence="1">
    <location>
        <begin position="402"/>
        <end position="448"/>
    </location>
</feature>
<evidence type="ECO:0000259" key="3">
    <source>
        <dbReference type="Pfam" id="PF09718"/>
    </source>
</evidence>
<feature type="compositionally biased region" description="Polar residues" evidence="1">
    <location>
        <begin position="913"/>
        <end position="929"/>
    </location>
</feature>
<evidence type="ECO:0000256" key="1">
    <source>
        <dbReference type="SAM" id="MobiDB-lite"/>
    </source>
</evidence>
<evidence type="ECO:0000313" key="5">
    <source>
        <dbReference type="Proteomes" id="UP000008392"/>
    </source>
</evidence>
<sequence length="929" mass="97425">MSDVIGRGVIEVSADSTKLKAGFDDAKRSIRGLGDASKEATGKASQSIDRYIGRLQVQQQTISMSARETELFKLSLRGASQAQLEAADSAIKLKEAYEKGEKIGNTIRTSFIALSAASVLAAGAMFVATNAVIEQIANYQQLSEKVGDTASSIASLHMASSLSGVSLDSVASASIKLTASLSKTDDESKAVGAAISALGLDFQKFKAMSPVEQLDAVAGAMAGFADGSEKTAVAVALFGKSGAEIIPFLNDLADGGERQIRLTDDQIKAADDYSKANARLTAGMQEFLQVQAAGVVPTLTIVQGIIADLARDETTAATATDILKAAMNGAIVVFQTIAIVGSDVGFVFLGVGREIGAIAAQLVALAHLDFTGFRAISDAVSQDAVRARAELDKFQARIMSIGQPATPADPSNYSNEGRNNPAPGKPKINISGLSQDKEGKGKNTAGQEAKAQLTADLDEIRKAQEATTGAYANAEKIMQAMRAAGLVDDQQYYASKLGFLNLNSQAQETALQAEIARLQKEDLIGKDKINNDRKIADAQAKLAKVRADAASNVAVNGIQEEAANKKIAQSYVDATTAAQAYLDTINRQNAREISGIGKGDEFRNNQAGISKIEDKQTTERQGLERDLRNEKITKDQFDSYLAVVNDTYAKEVEAYTARTAAIKEKQGDWLNGATEAFANYQSNAENVSGNTAAMFTNAFDSMTEGVASSISKSIIYSENLGDALKNVASSVADAFITSFIKIQIQKLFIDKTAATMYAGTVAAQSQAMVAMAGLAAFASTAAIPIVGPVLAPAAAATATAVAEGFAAAAIASATLSVASARDGFDIPAGVNPLTQLHEKEMVLPQQQANVIRDLAKNSSTDSEKVGSGAITIVNQTSAPIGKVTEQRLSNGERALIIEEALAATGVQLGDPNSKISRSMGRNFSVQRSR</sequence>
<proteinExistence type="predicted"/>
<keyword evidence="2" id="KW-1133">Transmembrane helix</keyword>
<dbReference type="RefSeq" id="WP_014007338.1">
    <property type="nucleotide sequence ID" value="NC_015856.1"/>
</dbReference>
<feature type="transmembrane region" description="Helical" evidence="2">
    <location>
        <begin position="111"/>
        <end position="133"/>
    </location>
</feature>
<feature type="region of interest" description="Disordered" evidence="1">
    <location>
        <begin position="910"/>
        <end position="929"/>
    </location>
</feature>
<gene>
    <name evidence="4" type="ordered locus">CFU_3362</name>
</gene>
<dbReference type="Proteomes" id="UP000008392">
    <property type="component" value="Chromosome"/>
</dbReference>
<keyword evidence="2" id="KW-0812">Transmembrane</keyword>
<reference evidence="4 5" key="4">
    <citation type="journal article" date="2010" name="Environ. Microbiol.">
        <title>The bacterial genus Collimonas: mycophagy, weathering and other adaptive solutions to life in oligotrophic soil environments.</title>
        <authorList>
            <person name="Leveau J.H."/>
            <person name="Uroz S."/>
            <person name="de Boer W."/>
        </authorList>
    </citation>
    <scope>NUCLEOTIDE SEQUENCE [LARGE SCALE GENOMIC DNA]</scope>
    <source>
        <strain evidence="4 5">Ter331</strain>
    </source>
</reference>
<dbReference type="InterPro" id="IPR006431">
    <property type="entry name" value="Phage_tape_meas_C"/>
</dbReference>
<dbReference type="AlphaFoldDB" id="G0AAH2"/>
<organism evidence="4 5">
    <name type="scientific">Collimonas fungivorans (strain Ter331)</name>
    <dbReference type="NCBI Taxonomy" id="1005048"/>
    <lineage>
        <taxon>Bacteria</taxon>
        <taxon>Pseudomonadati</taxon>
        <taxon>Pseudomonadota</taxon>
        <taxon>Betaproteobacteria</taxon>
        <taxon>Burkholderiales</taxon>
        <taxon>Oxalobacteraceae</taxon>
        <taxon>Collimonas</taxon>
    </lineage>
</organism>
<evidence type="ECO:0000313" key="4">
    <source>
        <dbReference type="EMBL" id="AEK63186.1"/>
    </source>
</evidence>
<reference evidence="5" key="6">
    <citation type="submission" date="2011-05" db="EMBL/GenBank/DDBJ databases">
        <title>Complete sequence of Collimonas fungivorans Ter331.</title>
        <authorList>
            <person name="Leveau J.H."/>
        </authorList>
    </citation>
    <scope>NUCLEOTIDE SEQUENCE [LARGE SCALE GENOMIC DNA]</scope>
    <source>
        <strain evidence="5">Ter331</strain>
    </source>
</reference>
<feature type="compositionally biased region" description="Polar residues" evidence="1">
    <location>
        <begin position="409"/>
        <end position="418"/>
    </location>
</feature>
<dbReference type="HOGENOM" id="CLU_314677_0_0_4"/>
<dbReference type="EMBL" id="CP002745">
    <property type="protein sequence ID" value="AEK63186.1"/>
    <property type="molecule type" value="Genomic_DNA"/>
</dbReference>
<accession>G0AAH2</accession>
<reference evidence="4 5" key="2">
    <citation type="journal article" date="2006" name="J. Microbiol. Methods">
        <title>Genomic flank-sequencing of plasposon insertion sites for rapid identification of functional genes.</title>
        <authorList>
            <person name="Leveau J.H."/>
            <person name="Gerards S."/>
            <person name="Fritsche K."/>
            <person name="Zondag G."/>
            <person name="van Veen J.A."/>
        </authorList>
    </citation>
    <scope>NUCLEOTIDE SEQUENCE [LARGE SCALE GENOMIC DNA]</scope>
    <source>
        <strain evidence="4 5">Ter331</strain>
    </source>
</reference>
<evidence type="ECO:0000256" key="2">
    <source>
        <dbReference type="SAM" id="Phobius"/>
    </source>
</evidence>
<reference evidence="4 5" key="1">
    <citation type="journal article" date="2004" name="Environ. Microbiol.">
        <title>Phylogeny-function analysis of (meta)genomic libraries: screening for expression of ribosomal RNA genes by large-insert library fluorescent in situ hybridization (LIL-FISH).</title>
        <authorList>
            <person name="Leveau J.H."/>
            <person name="Gerards S."/>
            <person name="de Boer W."/>
            <person name="van Veen J.A."/>
        </authorList>
    </citation>
    <scope>NUCLEOTIDE SEQUENCE [LARGE SCALE GENOMIC DNA]</scope>
    <source>
        <strain evidence="4 5">Ter331</strain>
    </source>
</reference>
<protein>
    <recommendedName>
        <fullName evidence="3">Bacteriophage tail tape measure C-terminal domain-containing protein</fullName>
    </recommendedName>
</protein>
<dbReference type="Pfam" id="PF09718">
    <property type="entry name" value="Tape_meas_lam_C"/>
    <property type="match status" value="1"/>
</dbReference>
<feature type="domain" description="Bacteriophage tail tape measure C-terminal" evidence="3">
    <location>
        <begin position="667"/>
        <end position="747"/>
    </location>
</feature>
<dbReference type="eggNOG" id="COG1196">
    <property type="taxonomic scope" value="Bacteria"/>
</dbReference>
<keyword evidence="2" id="KW-0472">Membrane</keyword>
<name>G0AAH2_COLFT</name>
<reference evidence="4 5" key="5">
    <citation type="journal article" date="2011" name="ISME J.">
        <title>Dual transcriptional profiling of a bacterial/fungal confrontation: Collimonas fungivorans versus Aspergillus niger.</title>
        <authorList>
            <person name="Mela F."/>
            <person name="Fritsche K."/>
            <person name="de Boer W."/>
            <person name="van Veen J.A."/>
            <person name="de Graaff L.H."/>
            <person name="van den Berg M."/>
            <person name="Leveau J.H."/>
        </authorList>
    </citation>
    <scope>NUCLEOTIDE SEQUENCE [LARGE SCALE GENOMIC DNA]</scope>
    <source>
        <strain evidence="4 5">Ter331</strain>
    </source>
</reference>
<dbReference type="STRING" id="1005048.CFU_3362"/>